<feature type="region of interest" description="Disordered" evidence="1">
    <location>
        <begin position="45"/>
        <end position="68"/>
    </location>
</feature>
<sequence>MRSIIKPLNDVSILSNNNIATIEIKTPLPKENSSDLFKAFLKGDYDPSKGDENTNTKPLKKEEEVEEDSEFFENRNKLEKFKTSESSTSLNVLLESINIKCSAESLSRNDSLESLESVDFDNTKKDPRENDNDNSWISNISKSFQSWLNQKNDYDLNYFTRTDKDGNIQILSVSSIMQLYGIDFDQAINIHEYVTAKIPKFPQNITGYTKYIEKLNSKNASPKETRILELVHRHRGLKPIISGDLARQLQNQLPDNLRSKRKWTMQFSLNSLDNNSDSSKDILNLSQLLYASNNHGPCLIIIQDDNNYVFGAFINEELRNDINNCYGTKECFIWKYQNSNLEIFRPVEECNDLIYSNAEFLSIGGNNDGQFALYLDKRLKNGHSYRNKTFKSKILSSFNDFYISELELWTFN</sequence>
<evidence type="ECO:0000313" key="3">
    <source>
        <dbReference type="EMBL" id="ORY58941.1"/>
    </source>
</evidence>
<name>A0A1Y2DI68_9FUNG</name>
<reference evidence="3 4" key="1">
    <citation type="submission" date="2016-08" db="EMBL/GenBank/DDBJ databases">
        <title>A Parts List for Fungal Cellulosomes Revealed by Comparative Genomics.</title>
        <authorList>
            <consortium name="DOE Joint Genome Institute"/>
            <person name="Haitjema C.H."/>
            <person name="Gilmore S.P."/>
            <person name="Henske J.K."/>
            <person name="Solomon K.V."/>
            <person name="De Groot R."/>
            <person name="Kuo A."/>
            <person name="Mondo S.J."/>
            <person name="Salamov A.A."/>
            <person name="Labutti K."/>
            <person name="Zhao Z."/>
            <person name="Chiniquy J."/>
            <person name="Barry K."/>
            <person name="Brewer H.M."/>
            <person name="Purvine S.O."/>
            <person name="Wright A.T."/>
            <person name="Boxma B."/>
            <person name="Van Alen T."/>
            <person name="Hackstein J.H."/>
            <person name="Baker S.E."/>
            <person name="Grigoriev I.V."/>
            <person name="O'Malley M.A."/>
        </authorList>
    </citation>
    <scope>NUCLEOTIDE SEQUENCE [LARGE SCALE GENOMIC DNA]</scope>
    <source>
        <strain evidence="3 4">G1</strain>
    </source>
</reference>
<evidence type="ECO:0000256" key="1">
    <source>
        <dbReference type="SAM" id="MobiDB-lite"/>
    </source>
</evidence>
<keyword evidence="4" id="KW-1185">Reference proteome</keyword>
<evidence type="ECO:0000313" key="4">
    <source>
        <dbReference type="Proteomes" id="UP000193920"/>
    </source>
</evidence>
<dbReference type="AlphaFoldDB" id="A0A1Y2DI68"/>
<dbReference type="PANTHER" id="PTHR23354">
    <property type="entry name" value="NUCLEOLAR PROTEIN 7/ESTROGEN RECEPTOR COACTIVATOR-RELATED"/>
    <property type="match status" value="1"/>
</dbReference>
<dbReference type="Proteomes" id="UP000193920">
    <property type="component" value="Unassembled WGS sequence"/>
</dbReference>
<gene>
    <name evidence="3" type="ORF">LY90DRAFT_506093</name>
</gene>
<proteinExistence type="predicted"/>
<comment type="caution">
    <text evidence="3">The sequence shown here is derived from an EMBL/GenBank/DDBJ whole genome shotgun (WGS) entry which is preliminary data.</text>
</comment>
<dbReference type="InterPro" id="IPR006571">
    <property type="entry name" value="TLDc_dom"/>
</dbReference>
<feature type="domain" description="TLDc" evidence="2">
    <location>
        <begin position="239"/>
        <end position="412"/>
    </location>
</feature>
<accession>A0A1Y2DI68</accession>
<feature type="compositionally biased region" description="Basic and acidic residues" evidence="1">
    <location>
        <begin position="45"/>
        <end position="63"/>
    </location>
</feature>
<organism evidence="3 4">
    <name type="scientific">Neocallimastix californiae</name>
    <dbReference type="NCBI Taxonomy" id="1754190"/>
    <lineage>
        <taxon>Eukaryota</taxon>
        <taxon>Fungi</taxon>
        <taxon>Fungi incertae sedis</taxon>
        <taxon>Chytridiomycota</taxon>
        <taxon>Chytridiomycota incertae sedis</taxon>
        <taxon>Neocallimastigomycetes</taxon>
        <taxon>Neocallimastigales</taxon>
        <taxon>Neocallimastigaceae</taxon>
        <taxon>Neocallimastix</taxon>
    </lineage>
</organism>
<dbReference type="OrthoDB" id="26679at2759"/>
<dbReference type="SMART" id="SM00584">
    <property type="entry name" value="TLDc"/>
    <property type="match status" value="1"/>
</dbReference>
<dbReference type="Pfam" id="PF07534">
    <property type="entry name" value="TLD"/>
    <property type="match status" value="1"/>
</dbReference>
<evidence type="ECO:0000259" key="2">
    <source>
        <dbReference type="PROSITE" id="PS51886"/>
    </source>
</evidence>
<protein>
    <submittedName>
        <fullName evidence="3">TLD-domain-containing protein</fullName>
    </submittedName>
</protein>
<dbReference type="EMBL" id="MCOG01000065">
    <property type="protein sequence ID" value="ORY58941.1"/>
    <property type="molecule type" value="Genomic_DNA"/>
</dbReference>
<dbReference type="PROSITE" id="PS51886">
    <property type="entry name" value="TLDC"/>
    <property type="match status" value="1"/>
</dbReference>